<evidence type="ECO:0000313" key="2">
    <source>
        <dbReference type="Proteomes" id="UP000199469"/>
    </source>
</evidence>
<proteinExistence type="predicted"/>
<accession>A0A1I0NT91</accession>
<gene>
    <name evidence="1" type="ORF">SAMN05421841_0788</name>
</gene>
<protein>
    <submittedName>
        <fullName evidence="1">Uncharacterized protein</fullName>
    </submittedName>
</protein>
<dbReference type="EMBL" id="FOIU01000001">
    <property type="protein sequence ID" value="SEW04810.1"/>
    <property type="molecule type" value="Genomic_DNA"/>
</dbReference>
<name>A0A1I0NT91_9FLAO</name>
<dbReference type="AlphaFoldDB" id="A0A1I0NT91"/>
<keyword evidence="2" id="KW-1185">Reference proteome</keyword>
<sequence length="30" mass="3496">MLRLNDLCFKDKINLGMISVILTLNLNEFN</sequence>
<dbReference type="Proteomes" id="UP000199469">
    <property type="component" value="Unassembled WGS sequence"/>
</dbReference>
<organism evidence="1 2">
    <name type="scientific">Chryseobacterium wanjuense</name>
    <dbReference type="NCBI Taxonomy" id="356305"/>
    <lineage>
        <taxon>Bacteria</taxon>
        <taxon>Pseudomonadati</taxon>
        <taxon>Bacteroidota</taxon>
        <taxon>Flavobacteriia</taxon>
        <taxon>Flavobacteriales</taxon>
        <taxon>Weeksellaceae</taxon>
        <taxon>Chryseobacterium group</taxon>
        <taxon>Chryseobacterium</taxon>
    </lineage>
</organism>
<reference evidence="2" key="1">
    <citation type="submission" date="2016-10" db="EMBL/GenBank/DDBJ databases">
        <authorList>
            <person name="Varghese N."/>
            <person name="Submissions S."/>
        </authorList>
    </citation>
    <scope>NUCLEOTIDE SEQUENCE [LARGE SCALE GENOMIC DNA]</scope>
    <source>
        <strain evidence="2">DSM 17724</strain>
    </source>
</reference>
<evidence type="ECO:0000313" key="1">
    <source>
        <dbReference type="EMBL" id="SEW04810.1"/>
    </source>
</evidence>